<organism evidence="2 3">
    <name type="scientific">Tanacetum coccineum</name>
    <dbReference type="NCBI Taxonomy" id="301880"/>
    <lineage>
        <taxon>Eukaryota</taxon>
        <taxon>Viridiplantae</taxon>
        <taxon>Streptophyta</taxon>
        <taxon>Embryophyta</taxon>
        <taxon>Tracheophyta</taxon>
        <taxon>Spermatophyta</taxon>
        <taxon>Magnoliopsida</taxon>
        <taxon>eudicotyledons</taxon>
        <taxon>Gunneridae</taxon>
        <taxon>Pentapetalae</taxon>
        <taxon>asterids</taxon>
        <taxon>campanulids</taxon>
        <taxon>Asterales</taxon>
        <taxon>Asteraceae</taxon>
        <taxon>Asteroideae</taxon>
        <taxon>Anthemideae</taxon>
        <taxon>Anthemidinae</taxon>
        <taxon>Tanacetum</taxon>
    </lineage>
</organism>
<sequence>MANTQTSFHLDHSSLITYIQHPQPNYDFVPQPSFNTNYMPQPMQNLEDSSDPTTAFDMALALMAKAFTLNGEGHYASTSHKAKEKDAALSSDTTTDCYKRMKQGIQLNYRNFDFNCIVPYEEIEKVTANCNLQDNLQQASTSGTQSNKAHVYDSDGSAQNDSNVISVVSIVEQSGGTVEQHPVNVEETRVLYDSLYNNLAIEVEKVNSVNRKLRETNAI</sequence>
<proteinExistence type="predicted"/>
<feature type="region of interest" description="Disordered" evidence="1">
    <location>
        <begin position="141"/>
        <end position="160"/>
    </location>
</feature>
<name>A0ABQ5F6A3_9ASTR</name>
<reference evidence="2" key="1">
    <citation type="journal article" date="2022" name="Int. J. Mol. Sci.">
        <title>Draft Genome of Tanacetum Coccineum: Genomic Comparison of Closely Related Tanacetum-Family Plants.</title>
        <authorList>
            <person name="Yamashiro T."/>
            <person name="Shiraishi A."/>
            <person name="Nakayama K."/>
            <person name="Satake H."/>
        </authorList>
    </citation>
    <scope>NUCLEOTIDE SEQUENCE</scope>
</reference>
<keyword evidence="3" id="KW-1185">Reference proteome</keyword>
<evidence type="ECO:0000256" key="1">
    <source>
        <dbReference type="SAM" id="MobiDB-lite"/>
    </source>
</evidence>
<dbReference type="EMBL" id="BQNB010017057">
    <property type="protein sequence ID" value="GJT58871.1"/>
    <property type="molecule type" value="Genomic_DNA"/>
</dbReference>
<accession>A0ABQ5F6A3</accession>
<evidence type="ECO:0000313" key="3">
    <source>
        <dbReference type="Proteomes" id="UP001151760"/>
    </source>
</evidence>
<reference evidence="2" key="2">
    <citation type="submission" date="2022-01" db="EMBL/GenBank/DDBJ databases">
        <authorList>
            <person name="Yamashiro T."/>
            <person name="Shiraishi A."/>
            <person name="Satake H."/>
            <person name="Nakayama K."/>
        </authorList>
    </citation>
    <scope>NUCLEOTIDE SEQUENCE</scope>
</reference>
<comment type="caution">
    <text evidence="2">The sequence shown here is derived from an EMBL/GenBank/DDBJ whole genome shotgun (WGS) entry which is preliminary data.</text>
</comment>
<dbReference type="Proteomes" id="UP001151760">
    <property type="component" value="Unassembled WGS sequence"/>
</dbReference>
<gene>
    <name evidence="2" type="ORF">Tco_1002404</name>
</gene>
<evidence type="ECO:0000313" key="2">
    <source>
        <dbReference type="EMBL" id="GJT58871.1"/>
    </source>
</evidence>
<protein>
    <submittedName>
        <fullName evidence="2">Uncharacterized protein</fullName>
    </submittedName>
</protein>